<evidence type="ECO:0000313" key="3">
    <source>
        <dbReference type="EMBL" id="KAK9400070.1"/>
    </source>
</evidence>
<dbReference type="EMBL" id="JAOTOJ010000006">
    <property type="protein sequence ID" value="KAK9400070.1"/>
    <property type="molecule type" value="Genomic_DNA"/>
</dbReference>
<proteinExistence type="predicted"/>
<dbReference type="AlphaFoldDB" id="A0AAW1BCY7"/>
<dbReference type="Pfam" id="PF11560">
    <property type="entry name" value="LAP2alpha"/>
    <property type="match status" value="1"/>
</dbReference>
<name>A0AAW1BCY7_CROAD</name>
<organism evidence="3 4">
    <name type="scientific">Crotalus adamanteus</name>
    <name type="common">Eastern diamondback rattlesnake</name>
    <dbReference type="NCBI Taxonomy" id="8729"/>
    <lineage>
        <taxon>Eukaryota</taxon>
        <taxon>Metazoa</taxon>
        <taxon>Chordata</taxon>
        <taxon>Craniata</taxon>
        <taxon>Vertebrata</taxon>
        <taxon>Euteleostomi</taxon>
        <taxon>Lepidosauria</taxon>
        <taxon>Squamata</taxon>
        <taxon>Bifurcata</taxon>
        <taxon>Unidentata</taxon>
        <taxon>Episquamata</taxon>
        <taxon>Toxicofera</taxon>
        <taxon>Serpentes</taxon>
        <taxon>Colubroidea</taxon>
        <taxon>Viperidae</taxon>
        <taxon>Crotalinae</taxon>
        <taxon>Crotalus</taxon>
    </lineage>
</organism>
<keyword evidence="4" id="KW-1185">Reference proteome</keyword>
<dbReference type="InterPro" id="IPR021623">
    <property type="entry name" value="LAP2alpha_C"/>
</dbReference>
<evidence type="ECO:0000313" key="4">
    <source>
        <dbReference type="Proteomes" id="UP001474421"/>
    </source>
</evidence>
<feature type="domain" description="Lamina-associated polypeptide 2 alpha C-terminal" evidence="2">
    <location>
        <begin position="5"/>
        <end position="77"/>
    </location>
</feature>
<evidence type="ECO:0000259" key="2">
    <source>
        <dbReference type="Pfam" id="PF11560"/>
    </source>
</evidence>
<gene>
    <name evidence="3" type="ORF">NXF25_013089</name>
</gene>
<feature type="compositionally biased region" description="Basic and acidic residues" evidence="1">
    <location>
        <begin position="135"/>
        <end position="144"/>
    </location>
</feature>
<dbReference type="Proteomes" id="UP001474421">
    <property type="component" value="Unassembled WGS sequence"/>
</dbReference>
<reference evidence="3 4" key="1">
    <citation type="journal article" date="2024" name="Proc. Natl. Acad. Sci. U.S.A.">
        <title>The genetic regulatory architecture and epigenomic basis for age-related changes in rattlesnake venom.</title>
        <authorList>
            <person name="Hogan M.P."/>
            <person name="Holding M.L."/>
            <person name="Nystrom G.S."/>
            <person name="Colston T.J."/>
            <person name="Bartlett D.A."/>
            <person name="Mason A.J."/>
            <person name="Ellsworth S.A."/>
            <person name="Rautsaw R.M."/>
            <person name="Lawrence K.C."/>
            <person name="Strickland J.L."/>
            <person name="He B."/>
            <person name="Fraser P."/>
            <person name="Margres M.J."/>
            <person name="Gilbert D.M."/>
            <person name="Gibbs H.L."/>
            <person name="Parkinson C.L."/>
            <person name="Rokyta D.R."/>
        </authorList>
    </citation>
    <scope>NUCLEOTIDE SEQUENCE [LARGE SCALE GENOMIC DNA]</scope>
    <source>
        <strain evidence="3">DRR0105</strain>
    </source>
</reference>
<dbReference type="Gene3D" id="1.10.287.3160">
    <property type="match status" value="1"/>
</dbReference>
<feature type="region of interest" description="Disordered" evidence="1">
    <location>
        <begin position="85"/>
        <end position="169"/>
    </location>
</feature>
<comment type="caution">
    <text evidence="3">The sequence shown here is derived from an EMBL/GenBank/DDBJ whole genome shotgun (WGS) entry which is preliminary data.</text>
</comment>
<accession>A0AAW1BCY7</accession>
<feature type="compositionally biased region" description="Polar residues" evidence="1">
    <location>
        <begin position="104"/>
        <end position="113"/>
    </location>
</feature>
<evidence type="ECO:0000256" key="1">
    <source>
        <dbReference type="SAM" id="MobiDB-lite"/>
    </source>
</evidence>
<sequence length="169" mass="19405">MIPLDQLRTHQNLGKLVATSQYLADASLHMARDTARTIAADISARRLLWLRNWQADTKAKWRLASKPYTGGHLFGKALEPYLTEGKDKRKTLVNSTKKGDKRSGNSMSQSNYRRQPFRPAPSWDWAQASRSSFQRQERQQDRSAYRSRPQIQTKLPFRGAGGRSFKRGK</sequence>
<protein>
    <submittedName>
        <fullName evidence="3">Signal transducer and activator of transcription 5B-like</fullName>
    </submittedName>
</protein>